<gene>
    <name evidence="2" type="ORF">JOC95_001276</name>
</gene>
<dbReference type="EMBL" id="JAFBED010000002">
    <property type="protein sequence ID" value="MBM7619427.1"/>
    <property type="molecule type" value="Genomic_DNA"/>
</dbReference>
<proteinExistence type="predicted"/>
<feature type="region of interest" description="Disordered" evidence="1">
    <location>
        <begin position="24"/>
        <end position="47"/>
    </location>
</feature>
<comment type="caution">
    <text evidence="2">The sequence shown here is derived from an EMBL/GenBank/DDBJ whole genome shotgun (WGS) entry which is preliminary data.</text>
</comment>
<evidence type="ECO:0000313" key="2">
    <source>
        <dbReference type="EMBL" id="MBM7619427.1"/>
    </source>
</evidence>
<sequence>MKRMTFTLIFMLVIFTGCSNSPETDLTGQAPEKEEHHQHEKPSFFQGDLREKTNSVQELPKFLDEKSDDIKIIYAVAAQHQEVLEHIPCYCGCGTSAGHKSSYQCFVHEVYEDGSLEWDDHGTRCGVCLEIAATAVMEYKDGKSIKEIRDGIDEAYKEGYSSPTPTPMPPSDH</sequence>
<dbReference type="PROSITE" id="PS51257">
    <property type="entry name" value="PROKAR_LIPOPROTEIN"/>
    <property type="match status" value="1"/>
</dbReference>
<dbReference type="RefSeq" id="WP_239582718.1">
    <property type="nucleotide sequence ID" value="NZ_JAFBED010000002.1"/>
</dbReference>
<evidence type="ECO:0000313" key="3">
    <source>
        <dbReference type="Proteomes" id="UP000737402"/>
    </source>
</evidence>
<evidence type="ECO:0000256" key="1">
    <source>
        <dbReference type="SAM" id="MobiDB-lite"/>
    </source>
</evidence>
<accession>A0ABS2NY94</accession>
<dbReference type="Proteomes" id="UP000737402">
    <property type="component" value="Unassembled WGS sequence"/>
</dbReference>
<dbReference type="Pfam" id="PF13798">
    <property type="entry name" value="PCYCGC"/>
    <property type="match status" value="1"/>
</dbReference>
<reference evidence="2 3" key="1">
    <citation type="submission" date="2021-01" db="EMBL/GenBank/DDBJ databases">
        <title>Genomic Encyclopedia of Type Strains, Phase IV (KMG-IV): sequencing the most valuable type-strain genomes for metagenomic binning, comparative biology and taxonomic classification.</title>
        <authorList>
            <person name="Goeker M."/>
        </authorList>
    </citation>
    <scope>NUCLEOTIDE SEQUENCE [LARGE SCALE GENOMIC DNA]</scope>
    <source>
        <strain evidence="2 3">DSM 25879</strain>
    </source>
</reference>
<protein>
    <submittedName>
        <fullName evidence="2">Bacterioferritin-associated ferredoxin</fullName>
    </submittedName>
</protein>
<organism evidence="2 3">
    <name type="scientific">Sutcliffiella tianshenii</name>
    <dbReference type="NCBI Taxonomy" id="1463404"/>
    <lineage>
        <taxon>Bacteria</taxon>
        <taxon>Bacillati</taxon>
        <taxon>Bacillota</taxon>
        <taxon>Bacilli</taxon>
        <taxon>Bacillales</taxon>
        <taxon>Bacillaceae</taxon>
        <taxon>Sutcliffiella</taxon>
    </lineage>
</organism>
<dbReference type="InterPro" id="IPR025673">
    <property type="entry name" value="PCYCGC"/>
</dbReference>
<keyword evidence="3" id="KW-1185">Reference proteome</keyword>
<feature type="compositionally biased region" description="Basic and acidic residues" evidence="1">
    <location>
        <begin position="31"/>
        <end position="47"/>
    </location>
</feature>
<name>A0ABS2NY94_9BACI</name>